<accession>A0A8E0R2A7</accession>
<feature type="chain" id="PRO_5034514243" evidence="1">
    <location>
        <begin position="25"/>
        <end position="476"/>
    </location>
</feature>
<gene>
    <name evidence="2" type="ORF">Aud_009594</name>
</gene>
<keyword evidence="1" id="KW-0732">Signal</keyword>
<evidence type="ECO:0000313" key="3">
    <source>
        <dbReference type="Proteomes" id="UP000036893"/>
    </source>
</evidence>
<reference evidence="2" key="1">
    <citation type="journal article" date="2015" name="Genome Announc.">
        <title>Draft Genome Sequence of the Pathogenic Filamentous Fungus Aspergillus udagawae Strain IFM 46973T.</title>
        <authorList>
            <person name="Kusuya Y."/>
            <person name="Takahashi-Nakaguchi A."/>
            <person name="Takahashi H."/>
            <person name="Yaguchi T."/>
        </authorList>
    </citation>
    <scope>NUCLEOTIDE SEQUENCE</scope>
    <source>
        <strain evidence="2">IFM 46973</strain>
    </source>
</reference>
<evidence type="ECO:0000256" key="1">
    <source>
        <dbReference type="SAM" id="SignalP"/>
    </source>
</evidence>
<dbReference type="EMBL" id="BBXM02000008">
    <property type="protein sequence ID" value="GIC93113.1"/>
    <property type="molecule type" value="Genomic_DNA"/>
</dbReference>
<organism evidence="2 3">
    <name type="scientific">Aspergillus udagawae</name>
    <dbReference type="NCBI Taxonomy" id="91492"/>
    <lineage>
        <taxon>Eukaryota</taxon>
        <taxon>Fungi</taxon>
        <taxon>Dikarya</taxon>
        <taxon>Ascomycota</taxon>
        <taxon>Pezizomycotina</taxon>
        <taxon>Eurotiomycetes</taxon>
        <taxon>Eurotiomycetidae</taxon>
        <taxon>Eurotiales</taxon>
        <taxon>Aspergillaceae</taxon>
        <taxon>Aspergillus</taxon>
        <taxon>Aspergillus subgen. Fumigati</taxon>
    </lineage>
</organism>
<evidence type="ECO:0000313" key="2">
    <source>
        <dbReference type="EMBL" id="GIC93113.1"/>
    </source>
</evidence>
<dbReference type="Proteomes" id="UP000036893">
    <property type="component" value="Unassembled WGS sequence"/>
</dbReference>
<reference evidence="2" key="2">
    <citation type="submission" date="2021-01" db="EMBL/GenBank/DDBJ databases">
        <title>Pan-genome distribution and transcriptional activeness of fungal secondary metabolism genes in Aspergillus section Fumigati.</title>
        <authorList>
            <person name="Takahashi H."/>
            <person name="Umemura M."/>
            <person name="Ninomiya A."/>
            <person name="Kusuya Y."/>
            <person name="Urayama S."/>
            <person name="Shimizu M."/>
            <person name="Watanabe A."/>
            <person name="Kamei K."/>
            <person name="Yaguchi T."/>
            <person name="Hagiwara D."/>
        </authorList>
    </citation>
    <scope>NUCLEOTIDE SEQUENCE</scope>
    <source>
        <strain evidence="2">IFM 46973</strain>
    </source>
</reference>
<name>A0A8E0R2A7_9EURO</name>
<feature type="signal peptide" evidence="1">
    <location>
        <begin position="1"/>
        <end position="24"/>
    </location>
</feature>
<sequence length="476" mass="53029">MKFFQRKLAALLALAYCLILPVIASGEVQPIGIDFGPEIITVAYAHTSDNVSIVAKVIPRLNDTYAIHMRHLRQEAYVQNNVAAMYGERDGLIPRITDAVAAGLKVAISKIHGLVPLSVQERISGSELFQAASGAMKTTFGAMMGFLGLNYSSSASAALTLDDIKTEFVSVLTELKAQAQNNHNIDIESATVVIPQFFNRTLADLVWTACWEAEISLSRGPQDRTVLATFNQSQETQVDNPDIRYLVLDLGEFYLDSRTYNTDRRAGMREGYLPMDQWGTESIARHLTSRLVKSSEALRFQISLGARESDLLEPVKQARLMMRNTRNSGAKGPGENDGYHDEWPLDLTGWRYQEFEEVKAVLTWQDIEVVEKAYVDSLVDNIVAHLTALREYHLGETHKDDEIPQRIDKLVILTAGHDGYLVKRAVWQALGDQIDVIGGTVHDSGLAAVGAARSALEEIQKQVWTKYQGWIQHDEI</sequence>
<dbReference type="GeneID" id="66997071"/>
<protein>
    <submittedName>
        <fullName evidence="2">Uncharacterized protein</fullName>
    </submittedName>
</protein>
<proteinExistence type="predicted"/>
<dbReference type="AlphaFoldDB" id="A0A8E0R2A7"/>
<dbReference type="RefSeq" id="XP_043150379.1">
    <property type="nucleotide sequence ID" value="XM_043294444.1"/>
</dbReference>
<comment type="caution">
    <text evidence="2">The sequence shown here is derived from an EMBL/GenBank/DDBJ whole genome shotgun (WGS) entry which is preliminary data.</text>
</comment>